<feature type="compositionally biased region" description="Basic and acidic residues" evidence="1">
    <location>
        <begin position="92"/>
        <end position="111"/>
    </location>
</feature>
<dbReference type="GeneID" id="90956541"/>
<feature type="compositionally biased region" description="Basic and acidic residues" evidence="1">
    <location>
        <begin position="29"/>
        <end position="44"/>
    </location>
</feature>
<evidence type="ECO:0000256" key="1">
    <source>
        <dbReference type="SAM" id="MobiDB-lite"/>
    </source>
</evidence>
<feature type="compositionally biased region" description="Acidic residues" evidence="1">
    <location>
        <begin position="81"/>
        <end position="91"/>
    </location>
</feature>
<proteinExistence type="predicted"/>
<reference evidence="2 3" key="1">
    <citation type="journal article" date="2018" name="BMC Genomics">
        <title>Comparative genomics of the wheat fungal pathogen Pyrenophora tritici-repentis reveals chromosomal variations and genome plasticity.</title>
        <authorList>
            <person name="Moolhuijzen P."/>
            <person name="See P.T."/>
            <person name="Hane J.K."/>
            <person name="Shi G."/>
            <person name="Liu Z."/>
            <person name="Oliver R.P."/>
            <person name="Moffat C.S."/>
        </authorList>
    </citation>
    <scope>NUCLEOTIDE SEQUENCE [LARGE SCALE GENOMIC DNA]</scope>
    <source>
        <strain evidence="2">M4</strain>
    </source>
</reference>
<protein>
    <submittedName>
        <fullName evidence="2">Uncharacterized protein</fullName>
    </submittedName>
</protein>
<gene>
    <name evidence="2" type="ORF">PtrM4_102420</name>
</gene>
<organism evidence="2 3">
    <name type="scientific">Pyrenophora tritici-repentis</name>
    <dbReference type="NCBI Taxonomy" id="45151"/>
    <lineage>
        <taxon>Eukaryota</taxon>
        <taxon>Fungi</taxon>
        <taxon>Dikarya</taxon>
        <taxon>Ascomycota</taxon>
        <taxon>Pezizomycotina</taxon>
        <taxon>Dothideomycetes</taxon>
        <taxon>Pleosporomycetidae</taxon>
        <taxon>Pleosporales</taxon>
        <taxon>Pleosporineae</taxon>
        <taxon>Pleosporaceae</taxon>
        <taxon>Pyrenophora</taxon>
    </lineage>
</organism>
<dbReference type="KEGG" id="ptrr:90956541"/>
<feature type="compositionally biased region" description="Basic and acidic residues" evidence="1">
    <location>
        <begin position="1"/>
        <end position="19"/>
    </location>
</feature>
<dbReference type="Proteomes" id="UP000245464">
    <property type="component" value="Chromosome 5"/>
</dbReference>
<comment type="caution">
    <text evidence="2">The sequence shown here is derived from an EMBL/GenBank/DDBJ whole genome shotgun (WGS) entry which is preliminary data.</text>
</comment>
<accession>A0A2W1DFY0</accession>
<evidence type="ECO:0000313" key="3">
    <source>
        <dbReference type="Proteomes" id="UP000245464"/>
    </source>
</evidence>
<feature type="region of interest" description="Disordered" evidence="1">
    <location>
        <begin position="1"/>
        <end position="124"/>
    </location>
</feature>
<dbReference type="RefSeq" id="XP_065961918.1">
    <property type="nucleotide sequence ID" value="XM_066107469.1"/>
</dbReference>
<sequence>MDDKPERPTSSHSSEKEGDSFEDAPEINSRPDSRSEPSHTERAQSRSRSLLQRESSSSTVQEARPTSPQPAVPAVPKEGNDDSDESESEPEVIEKPVEKPVEKLAEKHSDDAPAANSPLLTAHRVSVTSDMTDVSLEGGKYHPPFGANRGL</sequence>
<feature type="compositionally biased region" description="Low complexity" evidence="1">
    <location>
        <begin position="46"/>
        <end position="58"/>
    </location>
</feature>
<evidence type="ECO:0000313" key="2">
    <source>
        <dbReference type="EMBL" id="KAF7570240.1"/>
    </source>
</evidence>
<dbReference type="EMBL" id="NQIK02000005">
    <property type="protein sequence ID" value="KAF7570240.1"/>
    <property type="molecule type" value="Genomic_DNA"/>
</dbReference>
<dbReference type="AlphaFoldDB" id="A0A2W1DFY0"/>
<name>A0A2W1DFY0_9PLEO</name>